<dbReference type="NCBIfam" id="TIGR01451">
    <property type="entry name" value="B_ant_repeat"/>
    <property type="match status" value="1"/>
</dbReference>
<reference evidence="6 7" key="1">
    <citation type="submission" date="2018-04" db="EMBL/GenBank/DDBJ databases">
        <title>Flavobacterium sp. nov., isolated from glacier ice.</title>
        <authorList>
            <person name="Liu Q."/>
            <person name="Xin Y.-H."/>
        </authorList>
    </citation>
    <scope>NUCLEOTIDE SEQUENCE [LARGE SCALE GENOMIC DNA]</scope>
    <source>
        <strain evidence="6 7">RB1R5</strain>
    </source>
</reference>
<evidence type="ECO:0000259" key="5">
    <source>
        <dbReference type="Pfam" id="PF24595"/>
    </source>
</evidence>
<dbReference type="EMBL" id="QCZI01000005">
    <property type="protein sequence ID" value="PWA05902.1"/>
    <property type="molecule type" value="Genomic_DNA"/>
</dbReference>
<sequence>MAVTTLDISNLGITDVAGIEYFTNLTWLDCSFNNLTFLGVDNLTNLTYLKCNSNKIAVLNVYSLINLTSLDCNYNKIKVLDVTNLTKLVGLRCDYNLIDVLEVSNLTLLTDLICSYNNIQVLNLLPLTHLSTLSCTNCTQISFLDFTNTINLTVLLCSGTAITALDVTKLTNLTDLSCGGDGQGLFTSIDVSGMTNLNSLAVYGYNLTNLILGTLPNLSGITLAGTGLTTLDLTSCTNPLNQLQVFLYTNGSLTSVNLKNGNTLINFDATNNPVLSYICADDSNLPYIKSVLSTAVGNNSNININSYCSFTPGGVSYPITGVTRFDPSTGCGPTINNVKINITDGNPISGATFTNTLGDYNFNVAQSGASSVTITPYFDNPAIFAVTPPSATFTSITSAQTQDFCISAVGVNPDLEIILMPIGQARPGFDATYKLIYKNKGNQIIVSDFINLVYDDLRTHFISATPPIYSLPNNPLVWQYTNLLPLETRVITFTLNINTPTDPLYPVIGGDILTYTATIDPIATDITPPDNNFIFHQTVVNSYDPNDKTCLEGDVIEPSNIGEYLHYNINFENTGTADAINIVVKDVIDDTKFDISTLQLMDSSHPVSTKITGNVVEFIFEAINLPPTVSAPTLSHGNVMFKIKTLPTLITGAVVENTANIYFDFNFPITTNTASSTFATLNSASFVRDNTIRVYPNPTRNNINVSSKTDIKSIQIFDIQGRLLQIIIENKPSALLDISNKQNGVYFLKVTTSDGSSIEKIIKE</sequence>
<dbReference type="InterPro" id="IPR032675">
    <property type="entry name" value="LRR_dom_sf"/>
</dbReference>
<evidence type="ECO:0000313" key="6">
    <source>
        <dbReference type="EMBL" id="PWA05902.1"/>
    </source>
</evidence>
<dbReference type="Pfam" id="PF18962">
    <property type="entry name" value="Por_Secre_tail"/>
    <property type="match status" value="1"/>
</dbReference>
<name>A0A2U1JL84_9FLAO</name>
<accession>A0A2U1JL84</accession>
<dbReference type="AlphaFoldDB" id="A0A2U1JL84"/>
<evidence type="ECO:0000256" key="2">
    <source>
        <dbReference type="ARBA" id="ARBA00022729"/>
    </source>
</evidence>
<gene>
    <name evidence="6" type="ORF">DB895_05630</name>
</gene>
<dbReference type="SUPFAM" id="SSF52058">
    <property type="entry name" value="L domain-like"/>
    <property type="match status" value="1"/>
</dbReference>
<dbReference type="Pfam" id="PF24595">
    <property type="entry name" value="DUF7619"/>
    <property type="match status" value="1"/>
</dbReference>
<dbReference type="InterPro" id="IPR052574">
    <property type="entry name" value="CDIRP"/>
</dbReference>
<dbReference type="InterPro" id="IPR026444">
    <property type="entry name" value="Secre_tail"/>
</dbReference>
<keyword evidence="1" id="KW-0433">Leucine-rich repeat</keyword>
<dbReference type="PANTHER" id="PTHR47566:SF1">
    <property type="entry name" value="PROTEIN NUD1"/>
    <property type="match status" value="1"/>
</dbReference>
<keyword evidence="2" id="KW-0732">Signal</keyword>
<dbReference type="PANTHER" id="PTHR47566">
    <property type="match status" value="1"/>
</dbReference>
<dbReference type="InterPro" id="IPR055353">
    <property type="entry name" value="DUF7619"/>
</dbReference>
<evidence type="ECO:0000256" key="3">
    <source>
        <dbReference type="ARBA" id="ARBA00022737"/>
    </source>
</evidence>
<dbReference type="Gene3D" id="3.80.10.10">
    <property type="entry name" value="Ribonuclease Inhibitor"/>
    <property type="match status" value="1"/>
</dbReference>
<evidence type="ECO:0000313" key="7">
    <source>
        <dbReference type="Proteomes" id="UP000245449"/>
    </source>
</evidence>
<protein>
    <submittedName>
        <fullName evidence="6">T9SS C-terminal target domain-containing protein</fullName>
    </submittedName>
</protein>
<feature type="domain" description="DUF7619" evidence="5">
    <location>
        <begin position="544"/>
        <end position="676"/>
    </location>
</feature>
<dbReference type="NCBIfam" id="TIGR04183">
    <property type="entry name" value="Por_Secre_tail"/>
    <property type="match status" value="1"/>
</dbReference>
<organism evidence="6 7">
    <name type="scientific">Flavobacterium psychrotolerans</name>
    <dbReference type="NCBI Taxonomy" id="2169410"/>
    <lineage>
        <taxon>Bacteria</taxon>
        <taxon>Pseudomonadati</taxon>
        <taxon>Bacteroidota</taxon>
        <taxon>Flavobacteriia</taxon>
        <taxon>Flavobacteriales</taxon>
        <taxon>Flavobacteriaceae</taxon>
        <taxon>Flavobacterium</taxon>
    </lineage>
</organism>
<feature type="domain" description="Secretion system C-terminal sorting" evidence="4">
    <location>
        <begin position="694"/>
        <end position="762"/>
    </location>
</feature>
<comment type="caution">
    <text evidence="6">The sequence shown here is derived from an EMBL/GenBank/DDBJ whole genome shotgun (WGS) entry which is preliminary data.</text>
</comment>
<evidence type="ECO:0000259" key="4">
    <source>
        <dbReference type="Pfam" id="PF18962"/>
    </source>
</evidence>
<evidence type="ECO:0000256" key="1">
    <source>
        <dbReference type="ARBA" id="ARBA00022614"/>
    </source>
</evidence>
<dbReference type="Proteomes" id="UP000245449">
    <property type="component" value="Unassembled WGS sequence"/>
</dbReference>
<keyword evidence="7" id="KW-1185">Reference proteome</keyword>
<dbReference type="InterPro" id="IPR047589">
    <property type="entry name" value="DUF11_rpt"/>
</dbReference>
<proteinExistence type="predicted"/>
<keyword evidence="3" id="KW-0677">Repeat</keyword>
<dbReference type="GO" id="GO:0035591">
    <property type="term" value="F:signaling adaptor activity"/>
    <property type="evidence" value="ECO:0007669"/>
    <property type="project" value="TreeGrafter"/>
</dbReference>